<dbReference type="Proteomes" id="UP001597353">
    <property type="component" value="Unassembled WGS sequence"/>
</dbReference>
<sequence>MRFFLPLIALLTIAACETVNSTPLTPAEEELTALCAGGDGAACIALERINRPVPVTAAAPVANEVNQ</sequence>
<comment type="caution">
    <text evidence="1">The sequence shown here is derived from an EMBL/GenBank/DDBJ whole genome shotgun (WGS) entry which is preliminary data.</text>
</comment>
<gene>
    <name evidence="1" type="ORF">ACFSGJ_19960</name>
</gene>
<name>A0ABW4SA32_9RHOB</name>
<protein>
    <recommendedName>
        <fullName evidence="3">Lipoprotein</fullName>
    </recommendedName>
</protein>
<dbReference type="EMBL" id="JBHUGH010000038">
    <property type="protein sequence ID" value="MFD1914485.1"/>
    <property type="molecule type" value="Genomic_DNA"/>
</dbReference>
<evidence type="ECO:0008006" key="3">
    <source>
        <dbReference type="Google" id="ProtNLM"/>
    </source>
</evidence>
<keyword evidence="2" id="KW-1185">Reference proteome</keyword>
<proteinExistence type="predicted"/>
<accession>A0ABW4SA32</accession>
<dbReference type="RefSeq" id="WP_390265913.1">
    <property type="nucleotide sequence ID" value="NZ_JBHUGH010000038.1"/>
</dbReference>
<reference evidence="2" key="1">
    <citation type="journal article" date="2019" name="Int. J. Syst. Evol. Microbiol.">
        <title>The Global Catalogue of Microorganisms (GCM) 10K type strain sequencing project: providing services to taxonomists for standard genome sequencing and annotation.</title>
        <authorList>
            <consortium name="The Broad Institute Genomics Platform"/>
            <consortium name="The Broad Institute Genome Sequencing Center for Infectious Disease"/>
            <person name="Wu L."/>
            <person name="Ma J."/>
        </authorList>
    </citation>
    <scope>NUCLEOTIDE SEQUENCE [LARGE SCALE GENOMIC DNA]</scope>
    <source>
        <strain evidence="2">CGMCC 4.7242</strain>
    </source>
</reference>
<evidence type="ECO:0000313" key="2">
    <source>
        <dbReference type="Proteomes" id="UP001597353"/>
    </source>
</evidence>
<evidence type="ECO:0000313" key="1">
    <source>
        <dbReference type="EMBL" id="MFD1914485.1"/>
    </source>
</evidence>
<dbReference type="PROSITE" id="PS51257">
    <property type="entry name" value="PROKAR_LIPOPROTEIN"/>
    <property type="match status" value="1"/>
</dbReference>
<organism evidence="1 2">
    <name type="scientific">Halodurantibacterium flavum</name>
    <dbReference type="NCBI Taxonomy" id="1382802"/>
    <lineage>
        <taxon>Bacteria</taxon>
        <taxon>Pseudomonadati</taxon>
        <taxon>Pseudomonadota</taxon>
        <taxon>Alphaproteobacteria</taxon>
        <taxon>Rhodobacterales</taxon>
        <taxon>Paracoccaceae</taxon>
        <taxon>Halodurantibacterium</taxon>
    </lineage>
</organism>